<dbReference type="HOGENOM" id="CLU_024722_3_0_11"/>
<keyword evidence="6 10" id="KW-0521">NADP</keyword>
<dbReference type="KEGG" id="nml:Namu_0330"/>
<evidence type="ECO:0000256" key="4">
    <source>
        <dbReference type="ARBA" id="ARBA00022630"/>
    </source>
</evidence>
<organism evidence="12 13">
    <name type="scientific">Nakamurella multipartita (strain ATCC 700099 / DSM 44233 / CIP 104796 / JCM 9543 / NBRC 105858 / Y-104)</name>
    <name type="common">Microsphaera multipartita</name>
    <dbReference type="NCBI Taxonomy" id="479431"/>
    <lineage>
        <taxon>Bacteria</taxon>
        <taxon>Bacillati</taxon>
        <taxon>Actinomycetota</taxon>
        <taxon>Actinomycetes</taxon>
        <taxon>Nakamurellales</taxon>
        <taxon>Nakamurellaceae</taxon>
        <taxon>Nakamurella</taxon>
    </lineage>
</organism>
<evidence type="ECO:0000259" key="11">
    <source>
        <dbReference type="Pfam" id="PF07992"/>
    </source>
</evidence>
<dbReference type="PANTHER" id="PTHR48467:SF1">
    <property type="entry name" value="GLUTAMATE SYNTHASE 1 [NADH], CHLOROPLASTIC-LIKE"/>
    <property type="match status" value="1"/>
</dbReference>
<dbReference type="InParanoid" id="C8X5Y9"/>
<dbReference type="eggNOG" id="COG0493">
    <property type="taxonomic scope" value="Bacteria"/>
</dbReference>
<dbReference type="InterPro" id="IPR036188">
    <property type="entry name" value="FAD/NAD-bd_sf"/>
</dbReference>
<dbReference type="SUPFAM" id="SSF51971">
    <property type="entry name" value="Nucleotide-binding domain"/>
    <property type="match status" value="2"/>
</dbReference>
<dbReference type="GO" id="GO:0004324">
    <property type="term" value="F:ferredoxin-NADP+ reductase activity"/>
    <property type="evidence" value="ECO:0007669"/>
    <property type="project" value="UniProtKB-EC"/>
</dbReference>
<evidence type="ECO:0000256" key="9">
    <source>
        <dbReference type="PIRSR" id="PIRSR000362-1"/>
    </source>
</evidence>
<evidence type="ECO:0000256" key="1">
    <source>
        <dbReference type="ARBA" id="ARBA00001974"/>
    </source>
</evidence>
<dbReference type="FunCoup" id="C8X5Y9">
    <property type="interactions" value="237"/>
</dbReference>
<dbReference type="EMBL" id="CP001737">
    <property type="protein sequence ID" value="ACV76760.1"/>
    <property type="molecule type" value="Genomic_DNA"/>
</dbReference>
<feature type="binding site" evidence="9">
    <location>
        <begin position="364"/>
        <end position="366"/>
    </location>
    <ligand>
        <name>FAD</name>
        <dbReference type="ChEBI" id="CHEBI:57692"/>
    </ligand>
</feature>
<evidence type="ECO:0000256" key="10">
    <source>
        <dbReference type="PIRSR" id="PIRSR000362-2"/>
    </source>
</evidence>
<evidence type="ECO:0000256" key="3">
    <source>
        <dbReference type="ARBA" id="ARBA00013223"/>
    </source>
</evidence>
<evidence type="ECO:0000256" key="7">
    <source>
        <dbReference type="ARBA" id="ARBA00023002"/>
    </source>
</evidence>
<reference evidence="13" key="1">
    <citation type="submission" date="2009-09" db="EMBL/GenBank/DDBJ databases">
        <title>The complete genome of Nakamurella multipartita DSM 44233.</title>
        <authorList>
            <consortium name="US DOE Joint Genome Institute (JGI-PGF)"/>
            <person name="Lucas S."/>
            <person name="Copeland A."/>
            <person name="Lapidus A."/>
            <person name="Glavina del Rio T."/>
            <person name="Dalin E."/>
            <person name="Tice H."/>
            <person name="Bruce D."/>
            <person name="Goodwin L."/>
            <person name="Pitluck S."/>
            <person name="Kyrpides N."/>
            <person name="Mavromatis K."/>
            <person name="Ivanova N."/>
            <person name="Ovchinnikova G."/>
            <person name="Sims D."/>
            <person name="Meincke L."/>
            <person name="Brettin T."/>
            <person name="Detter J.C."/>
            <person name="Han C."/>
            <person name="Larimer F."/>
            <person name="Land M."/>
            <person name="Hauser L."/>
            <person name="Markowitz V."/>
            <person name="Cheng J.-F."/>
            <person name="Hugenholtz P."/>
            <person name="Woyke T."/>
            <person name="Wu D."/>
            <person name="Klenk H.-P."/>
            <person name="Eisen J.A."/>
        </authorList>
    </citation>
    <scope>NUCLEOTIDE SEQUENCE [LARGE SCALE GENOMIC DNA]</scope>
    <source>
        <strain evidence="13">ATCC 700099 / DSM 44233 / CIP 104796 / JCM 9543 / NBRC 105858 / Y-104</strain>
    </source>
</reference>
<dbReference type="InterPro" id="IPR023753">
    <property type="entry name" value="FAD/NAD-binding_dom"/>
</dbReference>
<dbReference type="EC" id="1.18.1.2" evidence="3"/>
<evidence type="ECO:0000256" key="8">
    <source>
        <dbReference type="ARBA" id="ARBA00047776"/>
    </source>
</evidence>
<keyword evidence="4" id="KW-0285">Flavoprotein</keyword>
<reference evidence="12 13" key="2">
    <citation type="journal article" date="2010" name="Stand. Genomic Sci.">
        <title>Complete genome sequence of Nakamurella multipartita type strain (Y-104).</title>
        <authorList>
            <person name="Tice H."/>
            <person name="Mayilraj S."/>
            <person name="Sims D."/>
            <person name="Lapidus A."/>
            <person name="Nolan M."/>
            <person name="Lucas S."/>
            <person name="Glavina Del Rio T."/>
            <person name="Copeland A."/>
            <person name="Cheng J.F."/>
            <person name="Meincke L."/>
            <person name="Bruce D."/>
            <person name="Goodwin L."/>
            <person name="Pitluck S."/>
            <person name="Ivanova N."/>
            <person name="Mavromatis K."/>
            <person name="Ovchinnikova G."/>
            <person name="Pati A."/>
            <person name="Chen A."/>
            <person name="Palaniappan K."/>
            <person name="Land M."/>
            <person name="Hauser L."/>
            <person name="Chang Y.J."/>
            <person name="Jeffries C.D."/>
            <person name="Detter J.C."/>
            <person name="Brettin T."/>
            <person name="Rohde M."/>
            <person name="Goker M."/>
            <person name="Bristow J."/>
            <person name="Eisen J.A."/>
            <person name="Markowitz V."/>
            <person name="Hugenholtz P."/>
            <person name="Kyrpides N.C."/>
            <person name="Klenk H.P."/>
            <person name="Chen F."/>
        </authorList>
    </citation>
    <scope>NUCLEOTIDE SEQUENCE [LARGE SCALE GENOMIC DNA]</scope>
    <source>
        <strain evidence="13">ATCC 700099 / DSM 44233 / CIP 104796 / JCM 9543 / NBRC 105858 / Y-104</strain>
    </source>
</reference>
<gene>
    <name evidence="12" type="ordered locus">Namu_0330</name>
</gene>
<feature type="binding site" evidence="9">
    <location>
        <position position="84"/>
    </location>
    <ligand>
        <name>FAD</name>
        <dbReference type="ChEBI" id="CHEBI:57692"/>
    </ligand>
</feature>
<dbReference type="PANTHER" id="PTHR48467">
    <property type="entry name" value="GLUTAMATE SYNTHASE 1 [NADH], CHLOROPLASTIC-LIKE"/>
    <property type="match status" value="1"/>
</dbReference>
<evidence type="ECO:0000313" key="13">
    <source>
        <dbReference type="Proteomes" id="UP000002218"/>
    </source>
</evidence>
<dbReference type="Pfam" id="PF07992">
    <property type="entry name" value="Pyr_redox_2"/>
    <property type="match status" value="1"/>
</dbReference>
<dbReference type="InterPro" id="IPR055275">
    <property type="entry name" value="Ferredox_Rdtase"/>
</dbReference>
<accession>C8X5Y9</accession>
<keyword evidence="7" id="KW-0560">Oxidoreductase</keyword>
<dbReference type="Gene3D" id="3.50.50.60">
    <property type="entry name" value="FAD/NAD(P)-binding domain"/>
    <property type="match status" value="1"/>
</dbReference>
<dbReference type="PRINTS" id="PR00419">
    <property type="entry name" value="ADXRDTASE"/>
</dbReference>
<comment type="similarity">
    <text evidence="2">Belongs to the ferredoxin--NADP reductase type 1 family.</text>
</comment>
<comment type="cofactor">
    <cofactor evidence="1 9">
        <name>FAD</name>
        <dbReference type="ChEBI" id="CHEBI:57692"/>
    </cofactor>
</comment>
<feature type="binding site" evidence="9">
    <location>
        <position position="40"/>
    </location>
    <ligand>
        <name>FAD</name>
        <dbReference type="ChEBI" id="CHEBI:57692"/>
    </ligand>
</feature>
<evidence type="ECO:0000256" key="5">
    <source>
        <dbReference type="ARBA" id="ARBA00022827"/>
    </source>
</evidence>
<comment type="catalytic activity">
    <reaction evidence="8">
        <text>2 reduced [2Fe-2S]-[ferredoxin] + NADP(+) + H(+) = 2 oxidized [2Fe-2S]-[ferredoxin] + NADPH</text>
        <dbReference type="Rhea" id="RHEA:20125"/>
        <dbReference type="Rhea" id="RHEA-COMP:10000"/>
        <dbReference type="Rhea" id="RHEA-COMP:10001"/>
        <dbReference type="ChEBI" id="CHEBI:15378"/>
        <dbReference type="ChEBI" id="CHEBI:33737"/>
        <dbReference type="ChEBI" id="CHEBI:33738"/>
        <dbReference type="ChEBI" id="CHEBI:57783"/>
        <dbReference type="ChEBI" id="CHEBI:58349"/>
        <dbReference type="EC" id="1.18.1.2"/>
    </reaction>
</comment>
<proteinExistence type="inferred from homology"/>
<feature type="binding site" evidence="10">
    <location>
        <position position="211"/>
    </location>
    <ligand>
        <name>NADP(+)</name>
        <dbReference type="ChEBI" id="CHEBI:58349"/>
    </ligand>
</feature>
<feature type="binding site" evidence="10">
    <location>
        <begin position="199"/>
        <end position="200"/>
    </location>
    <ligand>
        <name>NADP(+)</name>
        <dbReference type="ChEBI" id="CHEBI:58349"/>
    </ligand>
</feature>
<evidence type="ECO:0000313" key="12">
    <source>
        <dbReference type="EMBL" id="ACV76760.1"/>
    </source>
</evidence>
<dbReference type="RefSeq" id="WP_012814235.1">
    <property type="nucleotide sequence ID" value="NC_013235.1"/>
</dbReference>
<feature type="binding site" evidence="9">
    <location>
        <position position="357"/>
    </location>
    <ligand>
        <name>FAD</name>
        <dbReference type="ChEBI" id="CHEBI:57692"/>
    </ligand>
</feature>
<protein>
    <recommendedName>
        <fullName evidence="3">ferredoxin--NADP(+) reductase</fullName>
        <ecNumber evidence="3">1.18.1.2</ecNumber>
    </recommendedName>
</protein>
<dbReference type="STRING" id="479431.Namu_0330"/>
<feature type="binding site" evidence="9">
    <location>
        <position position="48"/>
    </location>
    <ligand>
        <name>FAD</name>
        <dbReference type="ChEBI" id="CHEBI:57692"/>
    </ligand>
</feature>
<dbReference type="PIRSF" id="PIRSF000362">
    <property type="entry name" value="FNR"/>
    <property type="match status" value="1"/>
</dbReference>
<keyword evidence="13" id="KW-1185">Reference proteome</keyword>
<sequence precursor="true">MPNAVPDFAVAVVGAGPAGFYAAAALLAPPEPRVRVDMYERLPTPWGLVRAGVAPDHPKIKSISAQFARTATHERFRWFGNVEVGTTVSREELLARYDAVVYCVGSPADRDLHIPGADRPGSVGARDFVGWYNGHPDFRALTFDLQVSRAVIVGHGNVALDVARILSTPPDRLAATDIADHALVALRASRIRDVLVIGRRGPAQASFTTPELRELGELTGADVIVDPAQLGPPDADADLPHVPRHNLEVLRRYAAAEPAGTGRRITLRFLTSPIEIRGRDRVESVVLGRNRLLDPGDGAATAIDTGEREELAAGLVLRAVGYRGVPIPGVPFDDRAGLVPNVEGRVLGGDREYVAGWIKRGPSGIIGTNKKCATDTVHTLLADLASTPGASTRPAAADPGAIEAWLRRRQPDLVDLDGWTAIDTAELRAGAPLGRPRVKVCTWRELLATARTVPV</sequence>
<evidence type="ECO:0000256" key="2">
    <source>
        <dbReference type="ARBA" id="ARBA00008312"/>
    </source>
</evidence>
<feature type="binding site" evidence="10">
    <location>
        <begin position="155"/>
        <end position="158"/>
    </location>
    <ligand>
        <name>NADP(+)</name>
        <dbReference type="ChEBI" id="CHEBI:58349"/>
    </ligand>
</feature>
<feature type="binding site" evidence="10">
    <location>
        <position position="364"/>
    </location>
    <ligand>
        <name>NADP(+)</name>
        <dbReference type="ChEBI" id="CHEBI:58349"/>
    </ligand>
</feature>
<feature type="domain" description="FAD/NAD(P)-binding" evidence="11">
    <location>
        <begin position="9"/>
        <end position="167"/>
    </location>
</feature>
<evidence type="ECO:0000256" key="6">
    <source>
        <dbReference type="ARBA" id="ARBA00022857"/>
    </source>
</evidence>
<dbReference type="InterPro" id="IPR021163">
    <property type="entry name" value="Ferredox_Rdtase_adrenod"/>
</dbReference>
<dbReference type="Gene3D" id="3.40.50.720">
    <property type="entry name" value="NAD(P)-binding Rossmann-like Domain"/>
    <property type="match status" value="1"/>
</dbReference>
<name>C8X5Y9_NAKMY</name>
<keyword evidence="5 9" id="KW-0274">FAD</keyword>
<feature type="binding site" evidence="9">
    <location>
        <position position="18"/>
    </location>
    <ligand>
        <name>FAD</name>
        <dbReference type="ChEBI" id="CHEBI:57692"/>
    </ligand>
</feature>
<dbReference type="AlphaFoldDB" id="C8X5Y9"/>
<dbReference type="Proteomes" id="UP000002218">
    <property type="component" value="Chromosome"/>
</dbReference>